<feature type="chain" id="PRO_5020923024" evidence="1">
    <location>
        <begin position="21"/>
        <end position="217"/>
    </location>
</feature>
<proteinExistence type="predicted"/>
<dbReference type="AlphaFoldDB" id="A0A4R1BIR7"/>
<dbReference type="CDD" id="cd00158">
    <property type="entry name" value="RHOD"/>
    <property type="match status" value="1"/>
</dbReference>
<gene>
    <name evidence="3" type="ORF">EZJ19_04545</name>
</gene>
<protein>
    <submittedName>
        <fullName evidence="3">Rhodanese-like domain-containing protein</fullName>
    </submittedName>
</protein>
<dbReference type="SMART" id="SM00450">
    <property type="entry name" value="RHOD"/>
    <property type="match status" value="1"/>
</dbReference>
<keyword evidence="1" id="KW-0732">Signal</keyword>
<evidence type="ECO:0000313" key="3">
    <source>
        <dbReference type="EMBL" id="TCJ17225.1"/>
    </source>
</evidence>
<name>A0A4R1BIR7_9PROT</name>
<dbReference type="EMBL" id="SJZB01000014">
    <property type="protein sequence ID" value="TCJ17225.1"/>
    <property type="molecule type" value="Genomic_DNA"/>
</dbReference>
<dbReference type="OrthoDB" id="9784513at2"/>
<dbReference type="PROSITE" id="PS50206">
    <property type="entry name" value="RHODANESE_3"/>
    <property type="match status" value="1"/>
</dbReference>
<dbReference type="Proteomes" id="UP000295443">
    <property type="component" value="Unassembled WGS sequence"/>
</dbReference>
<dbReference type="InterPro" id="IPR001763">
    <property type="entry name" value="Rhodanese-like_dom"/>
</dbReference>
<evidence type="ECO:0000259" key="2">
    <source>
        <dbReference type="PROSITE" id="PS50206"/>
    </source>
</evidence>
<dbReference type="Gene3D" id="3.40.250.10">
    <property type="entry name" value="Rhodanese-like domain"/>
    <property type="match status" value="1"/>
</dbReference>
<dbReference type="SUPFAM" id="SSF52821">
    <property type="entry name" value="Rhodanese/Cell cycle control phosphatase"/>
    <property type="match status" value="1"/>
</dbReference>
<evidence type="ECO:0000313" key="4">
    <source>
        <dbReference type="Proteomes" id="UP000295443"/>
    </source>
</evidence>
<reference evidence="3 4" key="1">
    <citation type="submission" date="2019-03" db="EMBL/GenBank/DDBJ databases">
        <title>Genome sequence of Thiobacillaceae bacterium LSR1, a sulfur-oxidizing bacterium isolated from freshwater sediment.</title>
        <authorList>
            <person name="Li S."/>
        </authorList>
    </citation>
    <scope>NUCLEOTIDE SEQUENCE [LARGE SCALE GENOMIC DNA]</scope>
    <source>
        <strain evidence="3 4">LSR1</strain>
    </source>
</reference>
<evidence type="ECO:0000256" key="1">
    <source>
        <dbReference type="SAM" id="SignalP"/>
    </source>
</evidence>
<dbReference type="InterPro" id="IPR036873">
    <property type="entry name" value="Rhodanese-like_dom_sf"/>
</dbReference>
<sequence length="217" mass="23796">MSAKLAVTLCGLLAGIAVSAAAEGVKPVNITRDLPRVEVLHRGIKTVIERNPDPDNMVDPDYSLTSRPCPPYCIQPMQLAPGVETIGELEMLNYLQRAGRDDSVLVIDSRDGDWPLRSGVIPGAVVIPWTELHPAHNDPDKIADILALRFGAARAGGLWNFENARTLIFYCNGPWCGQSPTNIKQLLAYGYPAHKIKWYRGGMQDWKLLGLTTVPAK</sequence>
<keyword evidence="4" id="KW-1185">Reference proteome</keyword>
<organism evidence="3 4">
    <name type="scientific">Parasulfuritortus cantonensis</name>
    <dbReference type="NCBI Taxonomy" id="2528202"/>
    <lineage>
        <taxon>Bacteria</taxon>
        <taxon>Pseudomonadati</taxon>
        <taxon>Pseudomonadota</taxon>
        <taxon>Betaproteobacteria</taxon>
        <taxon>Nitrosomonadales</taxon>
        <taxon>Thiobacillaceae</taxon>
        <taxon>Parasulfuritortus</taxon>
    </lineage>
</organism>
<dbReference type="Pfam" id="PF00581">
    <property type="entry name" value="Rhodanese"/>
    <property type="match status" value="1"/>
</dbReference>
<feature type="domain" description="Rhodanese" evidence="2">
    <location>
        <begin position="100"/>
        <end position="215"/>
    </location>
</feature>
<feature type="signal peptide" evidence="1">
    <location>
        <begin position="1"/>
        <end position="20"/>
    </location>
</feature>
<comment type="caution">
    <text evidence="3">The sequence shown here is derived from an EMBL/GenBank/DDBJ whole genome shotgun (WGS) entry which is preliminary data.</text>
</comment>
<accession>A0A4R1BIR7</accession>